<gene>
    <name evidence="1" type="ORF">UT18_C0022G0006</name>
</gene>
<reference evidence="1 2" key="1">
    <citation type="journal article" date="2015" name="Nature">
        <title>rRNA introns, odd ribosomes, and small enigmatic genomes across a large radiation of phyla.</title>
        <authorList>
            <person name="Brown C.T."/>
            <person name="Hug L.A."/>
            <person name="Thomas B.C."/>
            <person name="Sharon I."/>
            <person name="Castelle C.J."/>
            <person name="Singh A."/>
            <person name="Wilkins M.J."/>
            <person name="Williams K.H."/>
            <person name="Banfield J.F."/>
        </authorList>
    </citation>
    <scope>NUCLEOTIDE SEQUENCE [LARGE SCALE GENOMIC DNA]</scope>
</reference>
<protein>
    <recommendedName>
        <fullName evidence="3">LexA repressor DNA-binding domain-containing protein</fullName>
    </recommendedName>
</protein>
<dbReference type="InterPro" id="IPR036390">
    <property type="entry name" value="WH_DNA-bd_sf"/>
</dbReference>
<dbReference type="Gene3D" id="1.10.10.10">
    <property type="entry name" value="Winged helix-like DNA-binding domain superfamily/Winged helix DNA-binding domain"/>
    <property type="match status" value="1"/>
</dbReference>
<dbReference type="Proteomes" id="UP000034207">
    <property type="component" value="Unassembled WGS sequence"/>
</dbReference>
<dbReference type="SUPFAM" id="SSF46785">
    <property type="entry name" value="Winged helix' DNA-binding domain"/>
    <property type="match status" value="1"/>
</dbReference>
<dbReference type="AlphaFoldDB" id="A0A0G0LQI0"/>
<name>A0A0G0LQI0_UNCC2</name>
<dbReference type="STRING" id="1618345.UT18_C0022G0006"/>
<organism evidence="1 2">
    <name type="scientific">candidate division CPR2 bacterium GW2011_GWC2_39_10</name>
    <dbReference type="NCBI Taxonomy" id="1618345"/>
    <lineage>
        <taxon>Bacteria</taxon>
        <taxon>Bacteria division CPR2</taxon>
    </lineage>
</organism>
<dbReference type="InterPro" id="IPR036388">
    <property type="entry name" value="WH-like_DNA-bd_sf"/>
</dbReference>
<evidence type="ECO:0000313" key="2">
    <source>
        <dbReference type="Proteomes" id="UP000034207"/>
    </source>
</evidence>
<proteinExistence type="predicted"/>
<sequence>MLNKNLTQKQQNVLNEIIKYFDANTKSPTYQELASIIGVSHVTIIQYLNYLKDKKWIDLSRNRSRSIKILKRPDQKQLSLKFSPYSQLISNMPDSYIISGLSNSLFPSIIVDSSVFKFNSTTTSPLPPSVSNFLASYNPVITEGCALECLKKQIKIPPCFDKVAVYPTPIQNSTIHYLNNGYDSTCLIIDQQTKYYDNNFIVKNYITPQLDIVPSTKIIKNVLRVKKFFYQDGFSSAAGAVIIQNNWVFNFTKHIITHLGDSEIFILWALTHLPVLTADRSLANNIKQNFGGVYLYDPKKEEVCLYV</sequence>
<accession>A0A0G0LQI0</accession>
<evidence type="ECO:0008006" key="3">
    <source>
        <dbReference type="Google" id="ProtNLM"/>
    </source>
</evidence>
<comment type="caution">
    <text evidence="1">The sequence shown here is derived from an EMBL/GenBank/DDBJ whole genome shotgun (WGS) entry which is preliminary data.</text>
</comment>
<evidence type="ECO:0000313" key="1">
    <source>
        <dbReference type="EMBL" id="KKQ93322.1"/>
    </source>
</evidence>
<dbReference type="EMBL" id="LBVV01000022">
    <property type="protein sequence ID" value="KKQ93322.1"/>
    <property type="molecule type" value="Genomic_DNA"/>
</dbReference>